<reference evidence="2" key="1">
    <citation type="submission" date="2008-12" db="EMBL/GenBank/DDBJ databases">
        <title>Complete sequence of Chloroflexus aggregans DSM 9485.</title>
        <authorList>
            <consortium name="US DOE Joint Genome Institute"/>
            <person name="Lucas S."/>
            <person name="Copeland A."/>
            <person name="Lapidus A."/>
            <person name="Glavina del Rio T."/>
            <person name="Dalin E."/>
            <person name="Tice H."/>
            <person name="Pitluck S."/>
            <person name="Foster B."/>
            <person name="Larimer F."/>
            <person name="Land M."/>
            <person name="Hauser L."/>
            <person name="Kyrpides N."/>
            <person name="Mikhailova N."/>
            <person name="Bryant D."/>
            <person name="Richardson P."/>
        </authorList>
    </citation>
    <scope>NUCLEOTIDE SEQUENCE</scope>
    <source>
        <strain evidence="2">DSM 9485</strain>
    </source>
</reference>
<gene>
    <name evidence="2" type="ordered locus">Cagg_3342</name>
</gene>
<evidence type="ECO:0000256" key="1">
    <source>
        <dbReference type="SAM" id="Phobius"/>
    </source>
</evidence>
<keyword evidence="3" id="KW-1185">Reference proteome</keyword>
<organism evidence="2 3">
    <name type="scientific">Chloroflexus aggregans (strain MD-66 / DSM 9485)</name>
    <dbReference type="NCBI Taxonomy" id="326427"/>
    <lineage>
        <taxon>Bacteria</taxon>
        <taxon>Bacillati</taxon>
        <taxon>Chloroflexota</taxon>
        <taxon>Chloroflexia</taxon>
        <taxon>Chloroflexales</taxon>
        <taxon>Chloroflexineae</taxon>
        <taxon>Chloroflexaceae</taxon>
        <taxon>Chloroflexus</taxon>
    </lineage>
</organism>
<dbReference type="RefSeq" id="WP_015942033.1">
    <property type="nucleotide sequence ID" value="NC_011831.1"/>
</dbReference>
<evidence type="ECO:0008006" key="4">
    <source>
        <dbReference type="Google" id="ProtNLM"/>
    </source>
</evidence>
<dbReference type="Proteomes" id="UP000002508">
    <property type="component" value="Chromosome"/>
</dbReference>
<protein>
    <recommendedName>
        <fullName evidence="4">DUF2550 domain-containing protein</fullName>
    </recommendedName>
</protein>
<dbReference type="EMBL" id="CP001337">
    <property type="protein sequence ID" value="ACL26186.1"/>
    <property type="molecule type" value="Genomic_DNA"/>
</dbReference>
<name>B8G8D2_CHLAD</name>
<keyword evidence="1" id="KW-1133">Transmembrane helix</keyword>
<evidence type="ECO:0000313" key="3">
    <source>
        <dbReference type="Proteomes" id="UP000002508"/>
    </source>
</evidence>
<sequence>METTLAGIGQVLLLLGLAVFFALVFAGVLVVLRYTARQKAASARERYPTARQIDRASFFGQESRGVVQMRGNGTLILTDSDLIFELWVPNTEFRIPLRSIQALENPTSFLGKSRLTPLLKVVYTNAQGATDAMAWQVPDLNRWMRQINGART</sequence>
<dbReference type="HOGENOM" id="CLU_1719080_0_0_0"/>
<evidence type="ECO:0000313" key="2">
    <source>
        <dbReference type="EMBL" id="ACL26186.1"/>
    </source>
</evidence>
<keyword evidence="1" id="KW-0472">Membrane</keyword>
<keyword evidence="1" id="KW-0812">Transmembrane</keyword>
<dbReference type="OrthoDB" id="4467958at2"/>
<dbReference type="AlphaFoldDB" id="B8G8D2"/>
<feature type="transmembrane region" description="Helical" evidence="1">
    <location>
        <begin position="12"/>
        <end position="36"/>
    </location>
</feature>
<accession>B8G8D2</accession>
<dbReference type="eggNOG" id="ENOG50313YA">
    <property type="taxonomic scope" value="Bacteria"/>
</dbReference>
<dbReference type="KEGG" id="cag:Cagg_3342"/>
<proteinExistence type="predicted"/>